<feature type="compositionally biased region" description="Basic and acidic residues" evidence="1">
    <location>
        <begin position="123"/>
        <end position="132"/>
    </location>
</feature>
<name>A0A0R3SAQ3_HYMDI</name>
<accession>A0A0R3SAQ3</accession>
<evidence type="ECO:0000313" key="2">
    <source>
        <dbReference type="EMBL" id="VDL18917.1"/>
    </source>
</evidence>
<dbReference type="WBParaSite" id="HDID_0000145501-mRNA-1">
    <property type="protein sequence ID" value="HDID_0000145501-mRNA-1"/>
    <property type="gene ID" value="HDID_0000145501"/>
</dbReference>
<reference evidence="2 3" key="2">
    <citation type="submission" date="2018-11" db="EMBL/GenBank/DDBJ databases">
        <authorList>
            <consortium name="Pathogen Informatics"/>
        </authorList>
    </citation>
    <scope>NUCLEOTIDE SEQUENCE [LARGE SCALE GENOMIC DNA]</scope>
</reference>
<evidence type="ECO:0000313" key="3">
    <source>
        <dbReference type="Proteomes" id="UP000274504"/>
    </source>
</evidence>
<feature type="region of interest" description="Disordered" evidence="1">
    <location>
        <begin position="102"/>
        <end position="132"/>
    </location>
</feature>
<gene>
    <name evidence="2" type="ORF">HDID_LOCUS1456</name>
</gene>
<proteinExistence type="predicted"/>
<dbReference type="AlphaFoldDB" id="A0A0R3SAQ3"/>
<dbReference type="Proteomes" id="UP000274504">
    <property type="component" value="Unassembled WGS sequence"/>
</dbReference>
<dbReference type="EMBL" id="UYSG01000269">
    <property type="protein sequence ID" value="VDL18917.1"/>
    <property type="molecule type" value="Genomic_DNA"/>
</dbReference>
<protein>
    <submittedName>
        <fullName evidence="4">Dirigent protein</fullName>
    </submittedName>
</protein>
<evidence type="ECO:0000256" key="1">
    <source>
        <dbReference type="SAM" id="MobiDB-lite"/>
    </source>
</evidence>
<organism evidence="4">
    <name type="scientific">Hymenolepis diminuta</name>
    <name type="common">Rat tapeworm</name>
    <dbReference type="NCBI Taxonomy" id="6216"/>
    <lineage>
        <taxon>Eukaryota</taxon>
        <taxon>Metazoa</taxon>
        <taxon>Spiralia</taxon>
        <taxon>Lophotrochozoa</taxon>
        <taxon>Platyhelminthes</taxon>
        <taxon>Cestoda</taxon>
        <taxon>Eucestoda</taxon>
        <taxon>Cyclophyllidea</taxon>
        <taxon>Hymenolepididae</taxon>
        <taxon>Hymenolepis</taxon>
    </lineage>
</organism>
<sequence>MRQVTLIPSKVIDGPFFGGNEPSGGYQWITTIFFYLFHHDSRTEKEDKTVVLRDNQKRKAKHEWEMESIGCGVLAVSSADDREEYGSKGSEATQVIMMSLTTRSTGPHVGSRSQLAPIKMGTGKHDSEGISI</sequence>
<evidence type="ECO:0000313" key="4">
    <source>
        <dbReference type="WBParaSite" id="HDID_0000145501-mRNA-1"/>
    </source>
</evidence>
<reference evidence="4" key="1">
    <citation type="submission" date="2017-02" db="UniProtKB">
        <authorList>
            <consortium name="WormBaseParasite"/>
        </authorList>
    </citation>
    <scope>IDENTIFICATION</scope>
</reference>